<reference evidence="1 2" key="1">
    <citation type="submission" date="2020-07" db="EMBL/GenBank/DDBJ databases">
        <title>Complete Genome Sequence of an acetic acid bacterium, Acetobacter aceti JCM20276.</title>
        <authorList>
            <person name="Hirose Y."/>
            <person name="Mihara H."/>
        </authorList>
    </citation>
    <scope>NUCLEOTIDE SEQUENCE [LARGE SCALE GENOMIC DNA]</scope>
    <source>
        <strain evidence="1 2">JCM20276</strain>
    </source>
</reference>
<organism evidence="1 2">
    <name type="scientific">Acetobacter aceti</name>
    <dbReference type="NCBI Taxonomy" id="435"/>
    <lineage>
        <taxon>Bacteria</taxon>
        <taxon>Pseudomonadati</taxon>
        <taxon>Pseudomonadota</taxon>
        <taxon>Alphaproteobacteria</taxon>
        <taxon>Acetobacterales</taxon>
        <taxon>Acetobacteraceae</taxon>
        <taxon>Acetobacter</taxon>
        <taxon>Acetobacter subgen. Acetobacter</taxon>
    </lineage>
</organism>
<protein>
    <submittedName>
        <fullName evidence="1">Uncharacterized protein</fullName>
    </submittedName>
</protein>
<sequence length="51" mass="5807">MAINKETTTQKLIAMPKSLAEKVSEYRYDNRLPSEAEAIRRLIQIGLEASK</sequence>
<dbReference type="Proteomes" id="UP000515220">
    <property type="component" value="Chromosome"/>
</dbReference>
<accession>A0A6S6PN32</accession>
<evidence type="ECO:0000313" key="1">
    <source>
        <dbReference type="EMBL" id="BCI68075.1"/>
    </source>
</evidence>
<evidence type="ECO:0000313" key="2">
    <source>
        <dbReference type="Proteomes" id="UP000515220"/>
    </source>
</evidence>
<dbReference type="EMBL" id="AP023326">
    <property type="protein sequence ID" value="BCI68075.1"/>
    <property type="molecule type" value="Genomic_DNA"/>
</dbReference>
<dbReference type="AlphaFoldDB" id="A0A6S6PN32"/>
<name>A0A6S6PN32_ACEAC</name>
<gene>
    <name evidence="1" type="ORF">AAJCM20276_26990</name>
</gene>
<proteinExistence type="predicted"/>